<dbReference type="Pfam" id="PF03401">
    <property type="entry name" value="TctC"/>
    <property type="match status" value="1"/>
</dbReference>
<evidence type="ECO:0000256" key="1">
    <source>
        <dbReference type="ARBA" id="ARBA00006987"/>
    </source>
</evidence>
<dbReference type="InterPro" id="IPR042100">
    <property type="entry name" value="Bug_dom1"/>
</dbReference>
<dbReference type="PANTHER" id="PTHR42928">
    <property type="entry name" value="TRICARBOXYLATE-BINDING PROTEIN"/>
    <property type="match status" value="1"/>
</dbReference>
<organism evidence="3 4">
    <name type="scientific">Enterovirga rhinocerotis</name>
    <dbReference type="NCBI Taxonomy" id="1339210"/>
    <lineage>
        <taxon>Bacteria</taxon>
        <taxon>Pseudomonadati</taxon>
        <taxon>Pseudomonadota</taxon>
        <taxon>Alphaproteobacteria</taxon>
        <taxon>Hyphomicrobiales</taxon>
        <taxon>Methylobacteriaceae</taxon>
        <taxon>Enterovirga</taxon>
    </lineage>
</organism>
<comment type="caution">
    <text evidence="3">The sequence shown here is derived from an EMBL/GenBank/DDBJ whole genome shotgun (WGS) entry which is preliminary data.</text>
</comment>
<feature type="chain" id="PRO_5020273302" evidence="2">
    <location>
        <begin position="27"/>
        <end position="323"/>
    </location>
</feature>
<keyword evidence="2" id="KW-0732">Signal</keyword>
<dbReference type="Gene3D" id="3.40.190.150">
    <property type="entry name" value="Bordetella uptake gene, domain 1"/>
    <property type="match status" value="1"/>
</dbReference>
<proteinExistence type="inferred from homology"/>
<dbReference type="Gene3D" id="3.40.190.10">
    <property type="entry name" value="Periplasmic binding protein-like II"/>
    <property type="match status" value="1"/>
</dbReference>
<evidence type="ECO:0000313" key="3">
    <source>
        <dbReference type="EMBL" id="TDR94006.1"/>
    </source>
</evidence>
<name>A0A4R7CAH1_9HYPH</name>
<keyword evidence="3" id="KW-0675">Receptor</keyword>
<dbReference type="PANTHER" id="PTHR42928:SF5">
    <property type="entry name" value="BLR1237 PROTEIN"/>
    <property type="match status" value="1"/>
</dbReference>
<keyword evidence="4" id="KW-1185">Reference proteome</keyword>
<dbReference type="CDD" id="cd07012">
    <property type="entry name" value="PBP2_Bug_TTT"/>
    <property type="match status" value="1"/>
</dbReference>
<comment type="similarity">
    <text evidence="1">Belongs to the UPF0065 (bug) family.</text>
</comment>
<evidence type="ECO:0000256" key="2">
    <source>
        <dbReference type="SAM" id="SignalP"/>
    </source>
</evidence>
<dbReference type="EMBL" id="SNZR01000011">
    <property type="protein sequence ID" value="TDR94006.1"/>
    <property type="molecule type" value="Genomic_DNA"/>
</dbReference>
<accession>A0A4R7CAH1</accession>
<dbReference type="Proteomes" id="UP000295122">
    <property type="component" value="Unassembled WGS sequence"/>
</dbReference>
<dbReference type="AlphaFoldDB" id="A0A4R7CAH1"/>
<dbReference type="PIRSF" id="PIRSF017082">
    <property type="entry name" value="YflP"/>
    <property type="match status" value="1"/>
</dbReference>
<reference evidence="3 4" key="1">
    <citation type="submission" date="2019-03" db="EMBL/GenBank/DDBJ databases">
        <title>Genomic Encyclopedia of Type Strains, Phase IV (KMG-IV): sequencing the most valuable type-strain genomes for metagenomic binning, comparative biology and taxonomic classification.</title>
        <authorList>
            <person name="Goeker M."/>
        </authorList>
    </citation>
    <scope>NUCLEOTIDE SEQUENCE [LARGE SCALE GENOMIC DNA]</scope>
    <source>
        <strain evidence="3 4">DSM 25903</strain>
    </source>
</reference>
<evidence type="ECO:0000313" key="4">
    <source>
        <dbReference type="Proteomes" id="UP000295122"/>
    </source>
</evidence>
<dbReference type="RefSeq" id="WP_166652361.1">
    <property type="nucleotide sequence ID" value="NZ_SNZR01000011.1"/>
</dbReference>
<sequence length="323" mass="34323">MPSTTTRRAALTGAAALITAPTILRAQSFPTRPITMIVPWTPGSSSDAALRVMAEAAARHLKGNIVIENKPGLAGVRGAIDLAGRTQPDGYTISQFPLTVYRYPFTSKVSFDPSKDFTYIIQLTGYTFGIVVQGKSPYKTFADLVAYAKANPGKVTYGSPGTHTSLHVGMIQLGEILGVEWTHVPYKGGAETTKALLAGDVTCVADASGWAPQVQNGDFRLLNTWGASRSKPYPDVPTLKELGYDLVSTSPYGLAGPKGMEPQVVAALHDAFKASLSDPAVLRVLGTLGQEVEYLNPQDYAASIPGIMTREKAIAEKLGLKPA</sequence>
<dbReference type="SUPFAM" id="SSF53850">
    <property type="entry name" value="Periplasmic binding protein-like II"/>
    <property type="match status" value="1"/>
</dbReference>
<dbReference type="InterPro" id="IPR005064">
    <property type="entry name" value="BUG"/>
</dbReference>
<protein>
    <submittedName>
        <fullName evidence="3">Tripartite-type tricarboxylate transporter receptor subunit TctC</fullName>
    </submittedName>
</protein>
<gene>
    <name evidence="3" type="ORF">EV668_1275</name>
</gene>
<feature type="signal peptide" evidence="2">
    <location>
        <begin position="1"/>
        <end position="26"/>
    </location>
</feature>